<reference evidence="2" key="1">
    <citation type="journal article" date="2022" name="Mol. Ecol. Resour.">
        <title>The genomes of chicory, endive, great burdock and yacon provide insights into Asteraceae palaeo-polyploidization history and plant inulin production.</title>
        <authorList>
            <person name="Fan W."/>
            <person name="Wang S."/>
            <person name="Wang H."/>
            <person name="Wang A."/>
            <person name="Jiang F."/>
            <person name="Liu H."/>
            <person name="Zhao H."/>
            <person name="Xu D."/>
            <person name="Zhang Y."/>
        </authorList>
    </citation>
    <scope>NUCLEOTIDE SEQUENCE [LARGE SCALE GENOMIC DNA]</scope>
    <source>
        <strain evidence="2">cv. Yunnan</strain>
    </source>
</reference>
<evidence type="ECO:0000313" key="2">
    <source>
        <dbReference type="Proteomes" id="UP001056120"/>
    </source>
</evidence>
<comment type="caution">
    <text evidence="1">The sequence shown here is derived from an EMBL/GenBank/DDBJ whole genome shotgun (WGS) entry which is preliminary data.</text>
</comment>
<gene>
    <name evidence="1" type="ORF">L1987_27935</name>
</gene>
<proteinExistence type="predicted"/>
<name>A0ACB9ICE1_9ASTR</name>
<keyword evidence="2" id="KW-1185">Reference proteome</keyword>
<evidence type="ECO:0000313" key="1">
    <source>
        <dbReference type="EMBL" id="KAI3805502.1"/>
    </source>
</evidence>
<dbReference type="Proteomes" id="UP001056120">
    <property type="component" value="Linkage Group LG09"/>
</dbReference>
<organism evidence="1 2">
    <name type="scientific">Smallanthus sonchifolius</name>
    <dbReference type="NCBI Taxonomy" id="185202"/>
    <lineage>
        <taxon>Eukaryota</taxon>
        <taxon>Viridiplantae</taxon>
        <taxon>Streptophyta</taxon>
        <taxon>Embryophyta</taxon>
        <taxon>Tracheophyta</taxon>
        <taxon>Spermatophyta</taxon>
        <taxon>Magnoliopsida</taxon>
        <taxon>eudicotyledons</taxon>
        <taxon>Gunneridae</taxon>
        <taxon>Pentapetalae</taxon>
        <taxon>asterids</taxon>
        <taxon>campanulids</taxon>
        <taxon>Asterales</taxon>
        <taxon>Asteraceae</taxon>
        <taxon>Asteroideae</taxon>
        <taxon>Heliantheae alliance</taxon>
        <taxon>Millerieae</taxon>
        <taxon>Smallanthus</taxon>
    </lineage>
</organism>
<sequence>MHNCGKTMNREIKYEDSISTMRGYGDGDSGLFVSKLTSYIVTDDLHVIPNSPGSSIELLYEHGIIDLNYLESMSFDIGVDQFYPDPTNSYALSEVYWGLEILDASMRSYDALTESILKIIAKTKN</sequence>
<accession>A0ACB9ICE1</accession>
<protein>
    <submittedName>
        <fullName evidence="1">Uncharacterized protein</fullName>
    </submittedName>
</protein>
<dbReference type="EMBL" id="CM042026">
    <property type="protein sequence ID" value="KAI3805502.1"/>
    <property type="molecule type" value="Genomic_DNA"/>
</dbReference>
<reference evidence="1 2" key="2">
    <citation type="journal article" date="2022" name="Mol. Ecol. Resour.">
        <title>The genomes of chicory, endive, great burdock and yacon provide insights into Asteraceae paleo-polyploidization history and plant inulin production.</title>
        <authorList>
            <person name="Fan W."/>
            <person name="Wang S."/>
            <person name="Wang H."/>
            <person name="Wang A."/>
            <person name="Jiang F."/>
            <person name="Liu H."/>
            <person name="Zhao H."/>
            <person name="Xu D."/>
            <person name="Zhang Y."/>
        </authorList>
    </citation>
    <scope>NUCLEOTIDE SEQUENCE [LARGE SCALE GENOMIC DNA]</scope>
    <source>
        <strain evidence="2">cv. Yunnan</strain>
        <tissue evidence="1">Leaves</tissue>
    </source>
</reference>